<dbReference type="FunFam" id="1.50.10.10:FF:000053">
    <property type="entry name" value="Putative glycosyl hydrolase"/>
    <property type="match status" value="1"/>
</dbReference>
<dbReference type="InterPro" id="IPR005196">
    <property type="entry name" value="Glyco_hydro_65_N"/>
</dbReference>
<dbReference type="Pfam" id="PF03636">
    <property type="entry name" value="Glyco_hydro_65N"/>
    <property type="match status" value="1"/>
</dbReference>
<feature type="active site" description="Proton donor" evidence="4">
    <location>
        <position position="497"/>
    </location>
</feature>
<feature type="binding site" evidence="5">
    <location>
        <begin position="358"/>
        <end position="359"/>
    </location>
    <ligand>
        <name>substrate</name>
    </ligand>
</feature>
<dbReference type="PANTHER" id="PTHR11051">
    <property type="entry name" value="GLYCOSYL HYDROLASE-RELATED"/>
    <property type="match status" value="1"/>
</dbReference>
<protein>
    <submittedName>
        <fullName evidence="9">Trehalose 6-phosphate phosphorylase</fullName>
    </submittedName>
</protein>
<proteinExistence type="inferred from homology"/>
<evidence type="ECO:0000259" key="6">
    <source>
        <dbReference type="Pfam" id="PF03632"/>
    </source>
</evidence>
<dbReference type="InterPro" id="IPR037018">
    <property type="entry name" value="GH65_N"/>
</dbReference>
<dbReference type="Pfam" id="PF03633">
    <property type="entry name" value="Glyco_hydro_65C"/>
    <property type="match status" value="1"/>
</dbReference>
<keyword evidence="10" id="KW-1185">Reference proteome</keyword>
<reference evidence="9 10" key="1">
    <citation type="journal article" date="2020" name="Microorganisms">
        <title>Osmotic Adaptation and Compatible Solute Biosynthesis of Phototrophic Bacteria as Revealed from Genome Analyses.</title>
        <authorList>
            <person name="Imhoff J.F."/>
            <person name="Rahn T."/>
            <person name="Kunzel S."/>
            <person name="Keller A."/>
            <person name="Neulinger S.C."/>
        </authorList>
    </citation>
    <scope>NUCLEOTIDE SEQUENCE [LARGE SCALE GENOMIC DNA]</scope>
    <source>
        <strain evidence="9 10">DSM 25653</strain>
    </source>
</reference>
<dbReference type="RefSeq" id="WP_200244492.1">
    <property type="nucleotide sequence ID" value="NZ_NRRY01000019.1"/>
</dbReference>
<organism evidence="9 10">
    <name type="scientific">Lamprobacter modestohalophilus</name>
    <dbReference type="NCBI Taxonomy" id="1064514"/>
    <lineage>
        <taxon>Bacteria</taxon>
        <taxon>Pseudomonadati</taxon>
        <taxon>Pseudomonadota</taxon>
        <taxon>Gammaproteobacteria</taxon>
        <taxon>Chromatiales</taxon>
        <taxon>Chromatiaceae</taxon>
        <taxon>Lamprobacter</taxon>
    </lineage>
</organism>
<evidence type="ECO:0000259" key="7">
    <source>
        <dbReference type="Pfam" id="PF03633"/>
    </source>
</evidence>
<evidence type="ECO:0000313" key="10">
    <source>
        <dbReference type="Proteomes" id="UP001138768"/>
    </source>
</evidence>
<dbReference type="Gene3D" id="2.60.420.10">
    <property type="entry name" value="Maltose phosphorylase, domain 3"/>
    <property type="match status" value="1"/>
</dbReference>
<dbReference type="PANTHER" id="PTHR11051:SF8">
    <property type="entry name" value="PROTEIN-GLUCOSYLGALACTOSYLHYDROXYLYSINE GLUCOSIDASE"/>
    <property type="match status" value="1"/>
</dbReference>
<evidence type="ECO:0000259" key="8">
    <source>
        <dbReference type="Pfam" id="PF03636"/>
    </source>
</evidence>
<dbReference type="GO" id="GO:0005975">
    <property type="term" value="P:carbohydrate metabolic process"/>
    <property type="evidence" value="ECO:0007669"/>
    <property type="project" value="InterPro"/>
</dbReference>
<dbReference type="AlphaFoldDB" id="A0A9X0W961"/>
<dbReference type="PIRSF" id="PIRSF036289">
    <property type="entry name" value="Glycosyl_hydrolase_malt_phosph"/>
    <property type="match status" value="1"/>
</dbReference>
<dbReference type="Pfam" id="PF03632">
    <property type="entry name" value="Glyco_hydro_65m"/>
    <property type="match status" value="1"/>
</dbReference>
<dbReference type="InterPro" id="IPR012341">
    <property type="entry name" value="6hp_glycosidase-like_sf"/>
</dbReference>
<feature type="domain" description="Glycoside hydrolase family 65 N-terminal" evidence="8">
    <location>
        <begin position="8"/>
        <end position="263"/>
    </location>
</feature>
<feature type="domain" description="Glycoside hydrolase family 65 C-terminal" evidence="7">
    <location>
        <begin position="728"/>
        <end position="780"/>
    </location>
</feature>
<dbReference type="InterPro" id="IPR005194">
    <property type="entry name" value="Glyco_hydro_65_C"/>
</dbReference>
<evidence type="ECO:0000256" key="3">
    <source>
        <dbReference type="ARBA" id="ARBA00022679"/>
    </source>
</evidence>
<dbReference type="GO" id="GO:0004553">
    <property type="term" value="F:hydrolase activity, hydrolyzing O-glycosyl compounds"/>
    <property type="evidence" value="ECO:0007669"/>
    <property type="project" value="TreeGrafter"/>
</dbReference>
<dbReference type="EMBL" id="NRRY01000019">
    <property type="protein sequence ID" value="MBK1619283.1"/>
    <property type="molecule type" value="Genomic_DNA"/>
</dbReference>
<feature type="domain" description="Glycoside hydrolase family 65 central catalytic" evidence="6">
    <location>
        <begin position="321"/>
        <end position="717"/>
    </location>
</feature>
<comment type="similarity">
    <text evidence="1">Belongs to the glycosyl hydrolase 65 family.</text>
</comment>
<dbReference type="Gene3D" id="2.70.98.40">
    <property type="entry name" value="Glycoside hydrolase, family 65, N-terminal domain"/>
    <property type="match status" value="1"/>
</dbReference>
<dbReference type="InterPro" id="IPR011013">
    <property type="entry name" value="Gal_mutarotase_sf_dom"/>
</dbReference>
<evidence type="ECO:0000256" key="4">
    <source>
        <dbReference type="PIRSR" id="PIRSR036289-50"/>
    </source>
</evidence>
<dbReference type="InterPro" id="IPR008928">
    <property type="entry name" value="6-hairpin_glycosidase_sf"/>
</dbReference>
<dbReference type="GO" id="GO:0030246">
    <property type="term" value="F:carbohydrate binding"/>
    <property type="evidence" value="ECO:0007669"/>
    <property type="project" value="InterPro"/>
</dbReference>
<sequence length="810" mass="93715">MHDWEWSYHDYRPEQERLREALCTVGNGYFASRGAAPESVADAHHYPGTYLAGGYDRAKTEIQGRVVENEDLVNLPNWLPLQLRFADGDWFNPDQVELLDYRQRLDLRNAVLEREIRFREPGGRETQLRQRRLVHIEHQHLAGLETELTPCNWSGSVEVLSALDGRVTNDGVERYRGLEGDHLECLETQAVDVDGLYLKARTRQSRLEIAMSARTRAYRGEQPIDLDARVETEADQIKQRFQLHLDAGQTVSIEKLIALYTSRDAAISESGLEARSALTSLPRFAALRESNALIWQQLWRRFDLELGLRDDDDGRTAAILRLHLFHLLVTASPRVMDLDAGVPARGLHGEAYRGHIFWDELFIFPTLNLRLPEITRSLLMYRYRRLGAARQAAREAGLRGAMYPWQSGSNGREESQTLHLNPRSGHWTPDESRLQRHVSSAIAYNLWQYYETSGDQEFLSFYGAEMLLEIARFWASIATYNQALERYEIHGVIGPDEFHTGYPDREEPGLSNHAYTNVMACWVLCRALDLPEHLPNERWDELREQLGIQRDELEQWDRISRKLRLCFHDQDVISQFEGFEQLDELDWQGYRERYGDIQRLDRILEAEGDSPNRYQATKQADVLMLFYLFSTEELERLLTRLGYPFHPEMIPRNVDYYGSRTSHGSTLSRVVDAWVLARRDRQRSWSLFTEALESDVADIQGGTTSEGIHLGAMAGTVDLIQRCYAGIEVRDQRLWLNPALPEELQRLRIRLRFRGQTLELDISHERVRVRAISPETETIRLWVGSEACALRAGETHEFERKDNPAFVEAP</sequence>
<dbReference type="InterPro" id="IPR017045">
    <property type="entry name" value="Malt_Pase/Glycosyl_Hdrlase"/>
</dbReference>
<evidence type="ECO:0000256" key="2">
    <source>
        <dbReference type="ARBA" id="ARBA00022676"/>
    </source>
</evidence>
<evidence type="ECO:0000313" key="9">
    <source>
        <dbReference type="EMBL" id="MBK1619283.1"/>
    </source>
</evidence>
<feature type="binding site" evidence="5">
    <location>
        <begin position="618"/>
        <end position="619"/>
    </location>
    <ligand>
        <name>substrate</name>
    </ligand>
</feature>
<accession>A0A9X0W961</accession>
<dbReference type="GO" id="GO:0016757">
    <property type="term" value="F:glycosyltransferase activity"/>
    <property type="evidence" value="ECO:0007669"/>
    <property type="project" value="UniProtKB-KW"/>
</dbReference>
<dbReference type="SUPFAM" id="SSF48208">
    <property type="entry name" value="Six-hairpin glycosidases"/>
    <property type="match status" value="1"/>
</dbReference>
<evidence type="ECO:0000256" key="5">
    <source>
        <dbReference type="PIRSR" id="PIRSR036289-51"/>
    </source>
</evidence>
<comment type="caution">
    <text evidence="9">The sequence shown here is derived from an EMBL/GenBank/DDBJ whole genome shotgun (WGS) entry which is preliminary data.</text>
</comment>
<gene>
    <name evidence="9" type="ORF">CKO42_12720</name>
</gene>
<keyword evidence="2" id="KW-0328">Glycosyltransferase</keyword>
<dbReference type="Proteomes" id="UP001138768">
    <property type="component" value="Unassembled WGS sequence"/>
</dbReference>
<name>A0A9X0W961_9GAMM</name>
<keyword evidence="3" id="KW-0808">Transferase</keyword>
<dbReference type="InterPro" id="IPR005195">
    <property type="entry name" value="Glyco_hydro_65_M"/>
</dbReference>
<evidence type="ECO:0000256" key="1">
    <source>
        <dbReference type="ARBA" id="ARBA00006768"/>
    </source>
</evidence>
<dbReference type="Gene3D" id="1.50.10.10">
    <property type="match status" value="1"/>
</dbReference>
<dbReference type="SUPFAM" id="SSF74650">
    <property type="entry name" value="Galactose mutarotase-like"/>
    <property type="match status" value="1"/>
</dbReference>